<dbReference type="Gene3D" id="3.40.630.30">
    <property type="match status" value="1"/>
</dbReference>
<dbReference type="PANTHER" id="PTHR43877">
    <property type="entry name" value="AMINOALKYLPHOSPHONATE N-ACETYLTRANSFERASE-RELATED-RELATED"/>
    <property type="match status" value="1"/>
</dbReference>
<keyword evidence="5" id="KW-1185">Reference proteome</keyword>
<keyword evidence="1" id="KW-0808">Transferase</keyword>
<evidence type="ECO:0000256" key="2">
    <source>
        <dbReference type="ARBA" id="ARBA00023315"/>
    </source>
</evidence>
<sequence length="149" mass="16878">MSEITIVPPEAAHRPDWERLYAGYAAFYQVEQSAEMRARVWGWIQDPDHPVEGQLALDAAGSPIGLTHFRPYSRPLMASTGCFLDDLFVDPAARGSGAAQALIEAVAEIARQRGWNLVRWITKEDNYRARAVYDRLARRTDWVTYDLTP</sequence>
<protein>
    <submittedName>
        <fullName evidence="4">GNAT family N-acetyltransferase</fullName>
    </submittedName>
</protein>
<dbReference type="InterPro" id="IPR016181">
    <property type="entry name" value="Acyl_CoA_acyltransferase"/>
</dbReference>
<keyword evidence="2" id="KW-0012">Acyltransferase</keyword>
<reference evidence="4 5" key="1">
    <citation type="submission" date="2023-03" db="EMBL/GenBank/DDBJ databases">
        <title>Fodinicurvata sp. CAU 1616 isolated from sea sendiment.</title>
        <authorList>
            <person name="Kim W."/>
        </authorList>
    </citation>
    <scope>NUCLEOTIDE SEQUENCE [LARGE SCALE GENOMIC DNA]</scope>
    <source>
        <strain evidence="4 5">CAU 1616</strain>
    </source>
</reference>
<comment type="caution">
    <text evidence="4">The sequence shown here is derived from an EMBL/GenBank/DDBJ whole genome shotgun (WGS) entry which is preliminary data.</text>
</comment>
<dbReference type="CDD" id="cd04301">
    <property type="entry name" value="NAT_SF"/>
    <property type="match status" value="1"/>
</dbReference>
<dbReference type="SUPFAM" id="SSF55729">
    <property type="entry name" value="Acyl-CoA N-acyltransferases (Nat)"/>
    <property type="match status" value="1"/>
</dbReference>
<dbReference type="Pfam" id="PF00583">
    <property type="entry name" value="Acetyltransf_1"/>
    <property type="match status" value="1"/>
</dbReference>
<dbReference type="PANTHER" id="PTHR43877:SF1">
    <property type="entry name" value="ACETYLTRANSFERASE"/>
    <property type="match status" value="1"/>
</dbReference>
<dbReference type="PROSITE" id="PS51186">
    <property type="entry name" value="GNAT"/>
    <property type="match status" value="1"/>
</dbReference>
<dbReference type="EMBL" id="JARHUD010000008">
    <property type="protein sequence ID" value="MDF2096974.1"/>
    <property type="molecule type" value="Genomic_DNA"/>
</dbReference>
<organism evidence="4 5">
    <name type="scientific">Aquibaculum arenosum</name>
    <dbReference type="NCBI Taxonomy" id="3032591"/>
    <lineage>
        <taxon>Bacteria</taxon>
        <taxon>Pseudomonadati</taxon>
        <taxon>Pseudomonadota</taxon>
        <taxon>Alphaproteobacteria</taxon>
        <taxon>Rhodospirillales</taxon>
        <taxon>Rhodovibrionaceae</taxon>
        <taxon>Aquibaculum</taxon>
    </lineage>
</organism>
<evidence type="ECO:0000313" key="5">
    <source>
        <dbReference type="Proteomes" id="UP001215503"/>
    </source>
</evidence>
<dbReference type="InterPro" id="IPR050832">
    <property type="entry name" value="Bact_Acetyltransf"/>
</dbReference>
<evidence type="ECO:0000313" key="4">
    <source>
        <dbReference type="EMBL" id="MDF2096974.1"/>
    </source>
</evidence>
<proteinExistence type="predicted"/>
<gene>
    <name evidence="4" type="ORF">P2G67_13410</name>
</gene>
<dbReference type="RefSeq" id="WP_275823744.1">
    <property type="nucleotide sequence ID" value="NZ_JARHUD010000008.1"/>
</dbReference>
<name>A0ABT5YQ03_9PROT</name>
<accession>A0ABT5YQ03</accession>
<feature type="domain" description="N-acetyltransferase" evidence="3">
    <location>
        <begin position="4"/>
        <end position="149"/>
    </location>
</feature>
<dbReference type="InterPro" id="IPR000182">
    <property type="entry name" value="GNAT_dom"/>
</dbReference>
<evidence type="ECO:0000256" key="1">
    <source>
        <dbReference type="ARBA" id="ARBA00022679"/>
    </source>
</evidence>
<evidence type="ECO:0000259" key="3">
    <source>
        <dbReference type="PROSITE" id="PS51186"/>
    </source>
</evidence>
<dbReference type="Proteomes" id="UP001215503">
    <property type="component" value="Unassembled WGS sequence"/>
</dbReference>